<dbReference type="Pfam" id="PF04357">
    <property type="entry name" value="TamB"/>
    <property type="match status" value="1"/>
</dbReference>
<feature type="compositionally biased region" description="Basic and acidic residues" evidence="5">
    <location>
        <begin position="1494"/>
        <end position="1508"/>
    </location>
</feature>
<keyword evidence="3 6" id="KW-1133">Transmembrane helix</keyword>
<dbReference type="GO" id="GO:0090313">
    <property type="term" value="P:regulation of protein targeting to membrane"/>
    <property type="evidence" value="ECO:0007669"/>
    <property type="project" value="TreeGrafter"/>
</dbReference>
<feature type="domain" description="Translocation and assembly module TamB C-terminal" evidence="7">
    <location>
        <begin position="1035"/>
        <end position="1482"/>
    </location>
</feature>
<sequence>MKTFYRILRSVLVCMLVLPLAVPLILYVLLSLPSVQNSIAQRAEHELTALLGTDVHLGGVSVAPFNRIVLSDVSIKDPSGIEALNIGHIGAGISLMESLWGKRPLISYVELIDMDIKLYKDSMGAPLNIQPIIDRFKSDGNKPPTAFDLAVNLVVIRRSSLTYDVLDTPLADSARFDKNHISVSDFRADISAPLIANDRLSIDVKRLGAEERSGLSLKDFTVSVIADKDVMQINDFVAEIGHSRIAFNNLTIASPLGNAFRLQDAFMSPVETLPDTYLILSDLSPFVRELSGTDDRIDIDFELDGCPDSLVIRHFDVEIADRGFRFGTHGLIENLTNGSDSVVIGLRRVNLVANVGSVIGFMASPSGALHHLYEKLLPLRSLGNINLLGDMSLTSGSLDFNGSLDTDCGNLDLDCGIYKRGKNSPLSIDGSVNTSSFNPSQLLPGLAPLTRISFETMVDLVIGKKGYIKGSVELAVPTVEWNGFIFSDISAKARFFGDKMDGALRSASPGLDFIATGGADFTGEKPLNEFYAEIKNVSLAPFVKHGRFHDYSVAGGIDVSVQGRNPDTLTGWVKVEDIKFSGSDGKKLVIPYVELEASERDSLRLITLRSPQADADLSGRFSLKTLGKDIGNIVASVYPSLVKPGETGANTIDCRLNLTVKEDSALSQFFKLPVDFIYPVNVSSYANGGDNPTLGLSVDMPFLRNKNKLIEGSRLSLLVDGVARKMEFLAHTSFPTKDGKLDLDLKSMGHTDSIATDISWVVDRDKEFRGNLSFDTDFRRDTIDNRLLTDIVINKSKMVFNDSMWTVNPSRISIAPHRVVVDNLSGGRQGQSLSINGVASADSTELLVMKLQNIDLDYIFETLNIGDAVQFGGCATGDFYGLMLLSQEPVLYTPRLKVDGLKYNKCVMGDADIRSYWNHEEKSIVIKADIRQPNSDLSVVDGYIKPMTEELDFKFSAKNAPVGFMAPFMSAFTSKISGRVSGDAHLYGTFKDLDLKGDVFADNLSLKLDFTNTTYTATDSVHIEPGIIRFNDIRLTDRNNKVANLSGYVRHNYFHDASFKFDISDAKDFLVYDVSDNQTEDPWYGRIFGNGRAIVKGGPGHVDIDVDMSTAPNSNFTFVLSDAEHAMDYTFITLRDRDKAKKDSIMMLDPKQMIIRKMNERIRHDEEGVASVYSLTFKVGITPDATITLLMDPAGGDKITAHGNGNLRMTYTSDGDMKMYGNYTINRGKYNFTLQDIILKDFDIREGSKISFLGDPYAAQLDITASYSLNANLSELDESFLEDRELNRTNVRVDALMFVKGDIRQPDITFDLEFPSLSQEIYRKVRSIVSTEDMMNRQIIYLLALNKFYTPDYMTGTHGNELVSVASSTLSSRLGSMLGQLSDNWSIAPAIRSDRGDFSNVEVDVALSSHLLNNRLLLNGNLGYRDKSMNNNSFIGDFDIRYLLNRSGSIQLKAYNRYNDQNYYLKSALTTQGIGLVFKRDFDNIFSFLRRKKKDSDDKAKEEAKPDSVNDGVLEKRKRISTDSIFDSKLDEK</sequence>
<reference evidence="9" key="1">
    <citation type="submission" date="2019-02" db="EMBL/GenBank/DDBJ databases">
        <title>Isolation and identification of novel species under the genus Muribaculum.</title>
        <authorList>
            <person name="Miyake S."/>
            <person name="Ding Y."/>
            <person name="Low A."/>
            <person name="Soh M."/>
            <person name="Seedorf H."/>
        </authorList>
    </citation>
    <scope>NUCLEOTIDE SEQUENCE [LARGE SCALE GENOMIC DNA]</scope>
    <source>
        <strain evidence="9">H5</strain>
    </source>
</reference>
<protein>
    <recommendedName>
        <fullName evidence="7">Translocation and assembly module TamB C-terminal domain-containing protein</fullName>
    </recommendedName>
</protein>
<dbReference type="Proteomes" id="UP000297149">
    <property type="component" value="Chromosome"/>
</dbReference>
<dbReference type="GO" id="GO:0009306">
    <property type="term" value="P:protein secretion"/>
    <property type="evidence" value="ECO:0007669"/>
    <property type="project" value="InterPro"/>
</dbReference>
<dbReference type="InterPro" id="IPR007452">
    <property type="entry name" value="TamB_C"/>
</dbReference>
<dbReference type="InterPro" id="IPR052894">
    <property type="entry name" value="AsmA-related"/>
</dbReference>
<dbReference type="KEGG" id="ddb:E7747_13950"/>
<feature type="transmembrane region" description="Helical" evidence="6">
    <location>
        <begin position="7"/>
        <end position="30"/>
    </location>
</feature>
<comment type="subcellular location">
    <subcellularLocation>
        <location evidence="1">Membrane</location>
        <topology evidence="1">Single-pass membrane protein</topology>
    </subcellularLocation>
</comment>
<keyword evidence="2 6" id="KW-0812">Transmembrane</keyword>
<evidence type="ECO:0000256" key="2">
    <source>
        <dbReference type="ARBA" id="ARBA00022692"/>
    </source>
</evidence>
<accession>A0A4P7W5D6</accession>
<evidence type="ECO:0000256" key="6">
    <source>
        <dbReference type="SAM" id="Phobius"/>
    </source>
</evidence>
<evidence type="ECO:0000256" key="1">
    <source>
        <dbReference type="ARBA" id="ARBA00004167"/>
    </source>
</evidence>
<dbReference type="PANTHER" id="PTHR30441">
    <property type="entry name" value="DUF748 DOMAIN-CONTAINING PROTEIN"/>
    <property type="match status" value="1"/>
</dbReference>
<evidence type="ECO:0000256" key="4">
    <source>
        <dbReference type="ARBA" id="ARBA00023136"/>
    </source>
</evidence>
<dbReference type="GO" id="GO:0005886">
    <property type="term" value="C:plasma membrane"/>
    <property type="evidence" value="ECO:0007669"/>
    <property type="project" value="InterPro"/>
</dbReference>
<evidence type="ECO:0000313" key="8">
    <source>
        <dbReference type="EMBL" id="QCD43277.1"/>
    </source>
</evidence>
<feature type="region of interest" description="Disordered" evidence="5">
    <location>
        <begin position="1492"/>
        <end position="1515"/>
    </location>
</feature>
<evidence type="ECO:0000313" key="9">
    <source>
        <dbReference type="Proteomes" id="UP000297149"/>
    </source>
</evidence>
<keyword evidence="4 6" id="KW-0472">Membrane</keyword>
<gene>
    <name evidence="8" type="ORF">E7747_13950</name>
</gene>
<dbReference type="EMBL" id="CP039396">
    <property type="protein sequence ID" value="QCD43277.1"/>
    <property type="molecule type" value="Genomic_DNA"/>
</dbReference>
<evidence type="ECO:0000256" key="3">
    <source>
        <dbReference type="ARBA" id="ARBA00022989"/>
    </source>
</evidence>
<dbReference type="PANTHER" id="PTHR30441:SF8">
    <property type="entry name" value="DUF748 DOMAIN-CONTAINING PROTEIN"/>
    <property type="match status" value="1"/>
</dbReference>
<organism evidence="8 9">
    <name type="scientific">Duncaniella dubosii</name>
    <dbReference type="NCBI Taxonomy" id="2518971"/>
    <lineage>
        <taxon>Bacteria</taxon>
        <taxon>Pseudomonadati</taxon>
        <taxon>Bacteroidota</taxon>
        <taxon>Bacteroidia</taxon>
        <taxon>Bacteroidales</taxon>
        <taxon>Muribaculaceae</taxon>
        <taxon>Duncaniella</taxon>
    </lineage>
</organism>
<evidence type="ECO:0000259" key="7">
    <source>
        <dbReference type="Pfam" id="PF04357"/>
    </source>
</evidence>
<name>A0A4P7W5D6_9BACT</name>
<keyword evidence="9" id="KW-1185">Reference proteome</keyword>
<proteinExistence type="predicted"/>
<evidence type="ECO:0000256" key="5">
    <source>
        <dbReference type="SAM" id="MobiDB-lite"/>
    </source>
</evidence>